<evidence type="ECO:0008006" key="5">
    <source>
        <dbReference type="Google" id="ProtNLM"/>
    </source>
</evidence>
<name>A0A2P8H8F5_9BACI</name>
<dbReference type="EMBL" id="PYAV01000015">
    <property type="protein sequence ID" value="PSL42449.1"/>
    <property type="molecule type" value="Genomic_DNA"/>
</dbReference>
<dbReference type="AlphaFoldDB" id="A0A2P8H8F5"/>
<accession>A0A2P8H8F5</accession>
<keyword evidence="4" id="KW-1185">Reference proteome</keyword>
<dbReference type="RefSeq" id="WP_106589730.1">
    <property type="nucleotide sequence ID" value="NZ_PYAV01000015.1"/>
</dbReference>
<gene>
    <name evidence="3" type="ORF">B0H94_11553</name>
</gene>
<feature type="compositionally biased region" description="Acidic residues" evidence="1">
    <location>
        <begin position="95"/>
        <end position="121"/>
    </location>
</feature>
<sequence>MGKWTDEEIKAHLQQVQGPEDHRSKDEIYESLTRRRQNEPVKTRRRALPYAAGAAAAALFIGLSATFVMLSPQNEIADEGEREETQSEDITGAGIEEEPDVSEEGDGSGETDASQESEEEPELARDEESASESETQQVEEPEAAPSPEADEIPEVQEPVPETVEAENTWGVTTAYDPEARYVIPFSFPISEQDDVWEVINAADGSAPADALGLEPNQLEALSFQENSDGVAIQVEEHLQSLSSSESDLLYRSIQEILRFMGVDEASVIDGSGEATELGAFGAVETIYAAAPGAYFLYEYAPEEAVFLTAAAAGRDAPPTIEEAAASWVEGEQADEDLQAPVPSAFAAPEIEEVEAQHVTFRFTTEEEVELTEAEKEVMMQAVQLTAGAYGYDEVTLRLEDEVLAEGMRAFEAPNEIPPPES</sequence>
<protein>
    <recommendedName>
        <fullName evidence="5">Sporulation and spore germination protein</fullName>
    </recommendedName>
</protein>
<feature type="region of interest" description="Disordered" evidence="1">
    <location>
        <begin position="74"/>
        <end position="163"/>
    </location>
</feature>
<feature type="compositionally biased region" description="Basic and acidic residues" evidence="1">
    <location>
        <begin position="19"/>
        <end position="42"/>
    </location>
</feature>
<feature type="compositionally biased region" description="Acidic residues" evidence="1">
    <location>
        <begin position="137"/>
        <end position="154"/>
    </location>
</feature>
<keyword evidence="2" id="KW-1133">Transmembrane helix</keyword>
<organism evidence="3 4">
    <name type="scientific">Salsuginibacillus halophilus</name>
    <dbReference type="NCBI Taxonomy" id="517424"/>
    <lineage>
        <taxon>Bacteria</taxon>
        <taxon>Bacillati</taxon>
        <taxon>Bacillota</taxon>
        <taxon>Bacilli</taxon>
        <taxon>Bacillales</taxon>
        <taxon>Bacillaceae</taxon>
        <taxon>Salsuginibacillus</taxon>
    </lineage>
</organism>
<keyword evidence="2" id="KW-0472">Membrane</keyword>
<proteinExistence type="predicted"/>
<keyword evidence="2" id="KW-0812">Transmembrane</keyword>
<comment type="caution">
    <text evidence="3">The sequence shown here is derived from an EMBL/GenBank/DDBJ whole genome shotgun (WGS) entry which is preliminary data.</text>
</comment>
<evidence type="ECO:0000313" key="3">
    <source>
        <dbReference type="EMBL" id="PSL42449.1"/>
    </source>
</evidence>
<evidence type="ECO:0000256" key="2">
    <source>
        <dbReference type="SAM" id="Phobius"/>
    </source>
</evidence>
<dbReference type="Proteomes" id="UP000242310">
    <property type="component" value="Unassembled WGS sequence"/>
</dbReference>
<reference evidence="3 4" key="1">
    <citation type="submission" date="2018-03" db="EMBL/GenBank/DDBJ databases">
        <title>Genomic Encyclopedia of Type Strains, Phase III (KMG-III): the genomes of soil and plant-associated and newly described type strains.</title>
        <authorList>
            <person name="Whitman W."/>
        </authorList>
    </citation>
    <scope>NUCLEOTIDE SEQUENCE [LARGE SCALE GENOMIC DNA]</scope>
    <source>
        <strain evidence="3 4">CGMCC 1.07653</strain>
    </source>
</reference>
<evidence type="ECO:0000313" key="4">
    <source>
        <dbReference type="Proteomes" id="UP000242310"/>
    </source>
</evidence>
<feature type="region of interest" description="Disordered" evidence="1">
    <location>
        <begin position="13"/>
        <end position="45"/>
    </location>
</feature>
<feature type="transmembrane region" description="Helical" evidence="2">
    <location>
        <begin position="47"/>
        <end position="70"/>
    </location>
</feature>
<evidence type="ECO:0000256" key="1">
    <source>
        <dbReference type="SAM" id="MobiDB-lite"/>
    </source>
</evidence>